<dbReference type="KEGG" id="tpal:117641891"/>
<sequence>MARATKALRVVALLTSLQHGGAVSLSDIPIIGVRWPRRQCLLRTVEALNKRVCLQAQIKGTHLELRPIAVGRCEHLQHALVKTAVTYRMSGRTRVVMDVDVTVNQSVKQYTQMLIELTKCKDVVSDNSCTPSSPVVQREGVCAAIHAPLMPWTDLINKIHPTPRCPILEGNYKAHNFSIDMTGVDSLLSKETKTQQLEGFVWRARMLFFEHEAIHLCFEAIFEFVRVRNSAGRLADRVDKRGQASSTVQPRRARPESTVAPAVAS</sequence>
<dbReference type="AlphaFoldDB" id="A0A6P8YG90"/>
<keyword evidence="3" id="KW-1185">Reference proteome</keyword>
<dbReference type="InParanoid" id="A0A6P8YG90"/>
<feature type="signal peptide" evidence="2">
    <location>
        <begin position="1"/>
        <end position="22"/>
    </location>
</feature>
<evidence type="ECO:0000256" key="1">
    <source>
        <dbReference type="SAM" id="MobiDB-lite"/>
    </source>
</evidence>
<keyword evidence="2" id="KW-0732">Signal</keyword>
<gene>
    <name evidence="4" type="primary">LOC117641891</name>
</gene>
<evidence type="ECO:0000313" key="3">
    <source>
        <dbReference type="Proteomes" id="UP000515158"/>
    </source>
</evidence>
<dbReference type="Proteomes" id="UP000515158">
    <property type="component" value="Unplaced"/>
</dbReference>
<reference evidence="4" key="1">
    <citation type="submission" date="2025-08" db="UniProtKB">
        <authorList>
            <consortium name="RefSeq"/>
        </authorList>
    </citation>
    <scope>IDENTIFICATION</scope>
    <source>
        <tissue evidence="4">Total insect</tissue>
    </source>
</reference>
<evidence type="ECO:0000256" key="2">
    <source>
        <dbReference type="SAM" id="SignalP"/>
    </source>
</evidence>
<feature type="chain" id="PRO_5028234519" evidence="2">
    <location>
        <begin position="23"/>
        <end position="265"/>
    </location>
</feature>
<protein>
    <submittedName>
        <fullName evidence="4">Uncharacterized protein LOC117641891 isoform X1</fullName>
    </submittedName>
</protein>
<name>A0A6P8YG90_THRPL</name>
<evidence type="ECO:0000313" key="4">
    <source>
        <dbReference type="RefSeq" id="XP_034235546.1"/>
    </source>
</evidence>
<organism evidence="4">
    <name type="scientific">Thrips palmi</name>
    <name type="common">Melon thrips</name>
    <dbReference type="NCBI Taxonomy" id="161013"/>
    <lineage>
        <taxon>Eukaryota</taxon>
        <taxon>Metazoa</taxon>
        <taxon>Ecdysozoa</taxon>
        <taxon>Arthropoda</taxon>
        <taxon>Hexapoda</taxon>
        <taxon>Insecta</taxon>
        <taxon>Pterygota</taxon>
        <taxon>Neoptera</taxon>
        <taxon>Paraneoptera</taxon>
        <taxon>Thysanoptera</taxon>
        <taxon>Terebrantia</taxon>
        <taxon>Thripoidea</taxon>
        <taxon>Thripidae</taxon>
        <taxon>Thrips</taxon>
    </lineage>
</organism>
<feature type="region of interest" description="Disordered" evidence="1">
    <location>
        <begin position="238"/>
        <end position="265"/>
    </location>
</feature>
<dbReference type="GeneID" id="117641891"/>
<proteinExistence type="predicted"/>
<accession>A0A6P8YG90</accession>
<dbReference type="RefSeq" id="XP_034235546.1">
    <property type="nucleotide sequence ID" value="XM_034379655.1"/>
</dbReference>